<evidence type="ECO:0000313" key="1">
    <source>
        <dbReference type="EMBL" id="OGD64857.1"/>
    </source>
</evidence>
<name>A0A1F5EBR7_9BACT</name>
<accession>A0A1F5EBR7</accession>
<dbReference type="EMBL" id="MEZX01000002">
    <property type="protein sequence ID" value="OGD64857.1"/>
    <property type="molecule type" value="Genomic_DNA"/>
</dbReference>
<organism evidence="1 2">
    <name type="scientific">Candidatus Berkelbacteria bacterium RIFCSPLOWO2_01_FULL_50_28</name>
    <dbReference type="NCBI Taxonomy" id="1797471"/>
    <lineage>
        <taxon>Bacteria</taxon>
        <taxon>Candidatus Berkelbacteria</taxon>
    </lineage>
</organism>
<proteinExistence type="predicted"/>
<reference evidence="1 2" key="1">
    <citation type="journal article" date="2016" name="Nat. Commun.">
        <title>Thousands of microbial genomes shed light on interconnected biogeochemical processes in an aquifer system.</title>
        <authorList>
            <person name="Anantharaman K."/>
            <person name="Brown C.T."/>
            <person name="Hug L.A."/>
            <person name="Sharon I."/>
            <person name="Castelle C.J."/>
            <person name="Probst A.J."/>
            <person name="Thomas B.C."/>
            <person name="Singh A."/>
            <person name="Wilkins M.J."/>
            <person name="Karaoz U."/>
            <person name="Brodie E.L."/>
            <person name="Williams K.H."/>
            <person name="Hubbard S.S."/>
            <person name="Banfield J.F."/>
        </authorList>
    </citation>
    <scope>NUCLEOTIDE SEQUENCE [LARGE SCALE GENOMIC DNA]</scope>
</reference>
<protein>
    <submittedName>
        <fullName evidence="1">Uncharacterized protein</fullName>
    </submittedName>
</protein>
<dbReference type="Proteomes" id="UP000177481">
    <property type="component" value="Unassembled WGS sequence"/>
</dbReference>
<dbReference type="STRING" id="1797471.A3A71_02310"/>
<evidence type="ECO:0000313" key="2">
    <source>
        <dbReference type="Proteomes" id="UP000177481"/>
    </source>
</evidence>
<gene>
    <name evidence="1" type="ORF">A3A71_02310</name>
</gene>
<comment type="caution">
    <text evidence="1">The sequence shown here is derived from an EMBL/GenBank/DDBJ whole genome shotgun (WGS) entry which is preliminary data.</text>
</comment>
<dbReference type="AlphaFoldDB" id="A0A1F5EBR7"/>
<sequence length="84" mass="10117">MEETKQEVGERIRVLASFAPHKILIHFFNWRNRNYRVDTANLFHIEKSNNRSFYHFAVSAAGNDYQIVFNPTTLEWYLRDIVNR</sequence>